<feature type="domain" description="Barstar (barnase inhibitor)" evidence="2">
    <location>
        <begin position="46"/>
        <end position="143"/>
    </location>
</feature>
<evidence type="ECO:0000259" key="2">
    <source>
        <dbReference type="Pfam" id="PF01337"/>
    </source>
</evidence>
<name>A0A5Q0GXR2_SACSY</name>
<evidence type="ECO:0000313" key="3">
    <source>
        <dbReference type="EMBL" id="QFZ18729.1"/>
    </source>
</evidence>
<sequence length="186" mass="20803">MAAFDPGADLSGDRAFRLLTNTSVTLFWRPQILDETIAWLSDHGYQIIRVDAAHWSTEADLHRDIAAAFSFPDYYGHNLDALNDCMRDVVSQDYGWTPHTTGLVLVFADYDAFATRCPSPAQAVLDIMAEHSRSASLFGHRLMCLVHSNDPRIHFAPVGATPVMWNDAEWLDSKRRPDGSATSEHL</sequence>
<dbReference type="SUPFAM" id="SSF52038">
    <property type="entry name" value="Barstar-related"/>
    <property type="match status" value="1"/>
</dbReference>
<dbReference type="Gene3D" id="3.30.370.10">
    <property type="entry name" value="Barstar-like"/>
    <property type="match status" value="1"/>
</dbReference>
<dbReference type="KEGG" id="ssyi:EKG83_15835"/>
<dbReference type="AlphaFoldDB" id="A0A5Q0GXR2"/>
<dbReference type="EMBL" id="CP034550">
    <property type="protein sequence ID" value="QFZ18729.1"/>
    <property type="molecule type" value="Genomic_DNA"/>
</dbReference>
<protein>
    <submittedName>
        <fullName evidence="3">Barnase inhibitor</fullName>
    </submittedName>
</protein>
<evidence type="ECO:0000313" key="4">
    <source>
        <dbReference type="Proteomes" id="UP000325787"/>
    </source>
</evidence>
<dbReference type="InterPro" id="IPR000468">
    <property type="entry name" value="Barstar"/>
</dbReference>
<dbReference type="Proteomes" id="UP000325787">
    <property type="component" value="Chromosome"/>
</dbReference>
<organism evidence="3 4">
    <name type="scientific">Saccharothrix syringae</name>
    <name type="common">Nocardiopsis syringae</name>
    <dbReference type="NCBI Taxonomy" id="103733"/>
    <lineage>
        <taxon>Bacteria</taxon>
        <taxon>Bacillati</taxon>
        <taxon>Actinomycetota</taxon>
        <taxon>Actinomycetes</taxon>
        <taxon>Pseudonocardiales</taxon>
        <taxon>Pseudonocardiaceae</taxon>
        <taxon>Saccharothrix</taxon>
    </lineage>
</organism>
<comment type="similarity">
    <text evidence="1">Belongs to the barstar family.</text>
</comment>
<proteinExistence type="inferred from homology"/>
<dbReference type="Pfam" id="PF01337">
    <property type="entry name" value="Barstar"/>
    <property type="match status" value="1"/>
</dbReference>
<gene>
    <name evidence="3" type="ORF">EKG83_15835</name>
</gene>
<evidence type="ECO:0000256" key="1">
    <source>
        <dbReference type="ARBA" id="ARBA00006845"/>
    </source>
</evidence>
<keyword evidence="4" id="KW-1185">Reference proteome</keyword>
<dbReference type="OrthoDB" id="5184890at2"/>
<dbReference type="InterPro" id="IPR035905">
    <property type="entry name" value="Barstar-like_sf"/>
</dbReference>
<accession>A0A5Q0GXR2</accession>
<reference evidence="4" key="1">
    <citation type="journal article" date="2021" name="Curr. Microbiol.">
        <title>Complete genome of nocamycin-producing strain Saccharothrix syringae NRRL B-16468 reveals the biosynthetic potential for secondary metabolites.</title>
        <authorList>
            <person name="Mo X."/>
            <person name="Yang S."/>
        </authorList>
    </citation>
    <scope>NUCLEOTIDE SEQUENCE [LARGE SCALE GENOMIC DNA]</scope>
    <source>
        <strain evidence="4">ATCC 51364 / DSM 43886 / JCM 6844 / KCTC 9398 / NBRC 14523 / NRRL B-16468 / INA 2240</strain>
    </source>
</reference>